<name>A0ACD3ARF2_9AGAR</name>
<accession>A0ACD3ARF2</accession>
<organism evidence="1 2">
    <name type="scientific">Pluteus cervinus</name>
    <dbReference type="NCBI Taxonomy" id="181527"/>
    <lineage>
        <taxon>Eukaryota</taxon>
        <taxon>Fungi</taxon>
        <taxon>Dikarya</taxon>
        <taxon>Basidiomycota</taxon>
        <taxon>Agaricomycotina</taxon>
        <taxon>Agaricomycetes</taxon>
        <taxon>Agaricomycetidae</taxon>
        <taxon>Agaricales</taxon>
        <taxon>Pluteineae</taxon>
        <taxon>Pluteaceae</taxon>
        <taxon>Pluteus</taxon>
    </lineage>
</organism>
<evidence type="ECO:0000313" key="2">
    <source>
        <dbReference type="Proteomes" id="UP000308600"/>
    </source>
</evidence>
<gene>
    <name evidence="1" type="ORF">BDN72DRAFT_960503</name>
</gene>
<dbReference type="Proteomes" id="UP000308600">
    <property type="component" value="Unassembled WGS sequence"/>
</dbReference>
<reference evidence="1 2" key="1">
    <citation type="journal article" date="2019" name="Nat. Ecol. Evol.">
        <title>Megaphylogeny resolves global patterns of mushroom evolution.</title>
        <authorList>
            <person name="Varga T."/>
            <person name="Krizsan K."/>
            <person name="Foldi C."/>
            <person name="Dima B."/>
            <person name="Sanchez-Garcia M."/>
            <person name="Sanchez-Ramirez S."/>
            <person name="Szollosi G.J."/>
            <person name="Szarkandi J.G."/>
            <person name="Papp V."/>
            <person name="Albert L."/>
            <person name="Andreopoulos W."/>
            <person name="Angelini C."/>
            <person name="Antonin V."/>
            <person name="Barry K.W."/>
            <person name="Bougher N.L."/>
            <person name="Buchanan P."/>
            <person name="Buyck B."/>
            <person name="Bense V."/>
            <person name="Catcheside P."/>
            <person name="Chovatia M."/>
            <person name="Cooper J."/>
            <person name="Damon W."/>
            <person name="Desjardin D."/>
            <person name="Finy P."/>
            <person name="Geml J."/>
            <person name="Haridas S."/>
            <person name="Hughes K."/>
            <person name="Justo A."/>
            <person name="Karasinski D."/>
            <person name="Kautmanova I."/>
            <person name="Kiss B."/>
            <person name="Kocsube S."/>
            <person name="Kotiranta H."/>
            <person name="LaButti K.M."/>
            <person name="Lechner B.E."/>
            <person name="Liimatainen K."/>
            <person name="Lipzen A."/>
            <person name="Lukacs Z."/>
            <person name="Mihaltcheva S."/>
            <person name="Morgado L.N."/>
            <person name="Niskanen T."/>
            <person name="Noordeloos M.E."/>
            <person name="Ohm R.A."/>
            <person name="Ortiz-Santana B."/>
            <person name="Ovrebo C."/>
            <person name="Racz N."/>
            <person name="Riley R."/>
            <person name="Savchenko A."/>
            <person name="Shiryaev A."/>
            <person name="Soop K."/>
            <person name="Spirin V."/>
            <person name="Szebenyi C."/>
            <person name="Tomsovsky M."/>
            <person name="Tulloss R.E."/>
            <person name="Uehling J."/>
            <person name="Grigoriev I.V."/>
            <person name="Vagvolgyi C."/>
            <person name="Papp T."/>
            <person name="Martin F.M."/>
            <person name="Miettinen O."/>
            <person name="Hibbett D.S."/>
            <person name="Nagy L.G."/>
        </authorList>
    </citation>
    <scope>NUCLEOTIDE SEQUENCE [LARGE SCALE GENOMIC DNA]</scope>
    <source>
        <strain evidence="1 2">NL-1719</strain>
    </source>
</reference>
<sequence length="389" mass="42608">MSTIPGQIHQPLHPSIIPRLDPEYVQFHNAHVAYIVPPHRIPWDAAIRKGKTVPGSSEPLPVGKVQDFELEHCRVRAYTPEGTPPEGGWPVFLFFHGGGWTLGNIASEATLCTTVCVRANCVVVSVDYRLAPEHPYPAAVDDAVESLEWVVQTSHTQLGLNLAKIAVGGSSSGGNLAAILALKAVSSLPLPHPLLFQVLIVPVTDCTTTVEFPSDTSADPIIKSDYPSWTENIHTAWLTPARMDWFYNNYLPISSDAQWKSKRAEWTASPILAPTDLFRNIVKGDKRLKKGTWIGVAEVDLLRDEGIEYGEKLKKVAKDAIAEGADENDVTDKVEVVVYEAAPHPLMAMDAVFLLQLFCFTYQPDLSVLSVGKKLVSDVAEALVEAFRG</sequence>
<proteinExistence type="predicted"/>
<protein>
    <submittedName>
        <fullName evidence="1">Uncharacterized protein</fullName>
    </submittedName>
</protein>
<keyword evidence="2" id="KW-1185">Reference proteome</keyword>
<dbReference type="EMBL" id="ML208359">
    <property type="protein sequence ID" value="TFK68117.1"/>
    <property type="molecule type" value="Genomic_DNA"/>
</dbReference>
<evidence type="ECO:0000313" key="1">
    <source>
        <dbReference type="EMBL" id="TFK68117.1"/>
    </source>
</evidence>